<gene>
    <name evidence="2" type="ORF">BECKTC1821D_GA0114238_11028</name>
</gene>
<accession>A0A450Z9D3</accession>
<evidence type="ECO:0000313" key="2">
    <source>
        <dbReference type="EMBL" id="VFK50406.1"/>
    </source>
</evidence>
<keyword evidence="1 2" id="KW-0456">Lyase</keyword>
<dbReference type="SMART" id="SM01130">
    <property type="entry name" value="DHDPS"/>
    <property type="match status" value="1"/>
</dbReference>
<dbReference type="InterPro" id="IPR002220">
    <property type="entry name" value="DapA-like"/>
</dbReference>
<dbReference type="AlphaFoldDB" id="A0A450Z9D3"/>
<reference evidence="2" key="1">
    <citation type="submission" date="2019-02" db="EMBL/GenBank/DDBJ databases">
        <authorList>
            <person name="Gruber-Vodicka R. H."/>
            <person name="Seah K. B. B."/>
        </authorList>
    </citation>
    <scope>NUCLEOTIDE SEQUENCE</scope>
    <source>
        <strain evidence="2">BECK_BZ123</strain>
    </source>
</reference>
<dbReference type="EMBL" id="CAADFS010000102">
    <property type="protein sequence ID" value="VFK50406.1"/>
    <property type="molecule type" value="Genomic_DNA"/>
</dbReference>
<name>A0A450Z9D3_9GAMM</name>
<organism evidence="2">
    <name type="scientific">Candidatus Kentrum sp. TC</name>
    <dbReference type="NCBI Taxonomy" id="2126339"/>
    <lineage>
        <taxon>Bacteria</taxon>
        <taxon>Pseudomonadati</taxon>
        <taxon>Pseudomonadota</taxon>
        <taxon>Gammaproteobacteria</taxon>
        <taxon>Candidatus Kentrum</taxon>
    </lineage>
</organism>
<dbReference type="GO" id="GO:0016829">
    <property type="term" value="F:lyase activity"/>
    <property type="evidence" value="ECO:0007669"/>
    <property type="project" value="UniProtKB-KW"/>
</dbReference>
<proteinExistence type="predicted"/>
<dbReference type="InterPro" id="IPR013785">
    <property type="entry name" value="Aldolase_TIM"/>
</dbReference>
<evidence type="ECO:0000256" key="1">
    <source>
        <dbReference type="ARBA" id="ARBA00023239"/>
    </source>
</evidence>
<dbReference type="Gene3D" id="3.20.20.70">
    <property type="entry name" value="Aldolase class I"/>
    <property type="match status" value="1"/>
</dbReference>
<protein>
    <submittedName>
        <fullName evidence="2">Dihydrodipicolinate synthase/N-acetylneuraminate lyase</fullName>
    </submittedName>
</protein>
<sequence>MKTINDLIQDPIAHYPKATVACFDPTTGELPRRQLDERRNIRFLERLASSGVPAVLIAASSGQGHLRTVAEIEQWFRSAAMARIGSTMKTALVRLEDGMEANSRLIELLKPLGYQVIFVRPGVDLPPDASIEDVYENIQPIVEKSAIHGLAVGLYSIPDVSGLPLLPETAAMLAAGPGGKQIVAIKVTEVDYEISTLAFLQHPALKHLKIIQGWDPHLIRALQDGQAYNEKGRQRCGITSGPMCFAVYQYLHILQSADQRNWDEIAKAQATLTALFESMQDDPNRFPDLQRAKYILGLGHPITGAISEEQTARFFTALETLPRVEDRNRLARSLDIMGDGPYHQRLQDLMKQ</sequence>
<dbReference type="SUPFAM" id="SSF51569">
    <property type="entry name" value="Aldolase"/>
    <property type="match status" value="1"/>
</dbReference>